<dbReference type="STRING" id="1712654.A7C91_06730"/>
<accession>A0A172WHS7</accession>
<dbReference type="RefSeq" id="WP_068666036.1">
    <property type="nucleotide sequence ID" value="NZ_CP015520.1"/>
</dbReference>
<dbReference type="KEGG" id="tpie:A7C91_06730"/>
<reference evidence="3" key="1">
    <citation type="journal article" date="2016" name="Syst. Appl. Microbiol.">
        <title>Thermococcus piezophilus sp. nov., a novel hyperthermophilic and piezophilic archaeon with a broad pressure range for growth, isolated from a deepest hydrothermal vent at the Mid-Cayman Rise.</title>
        <authorList>
            <person name="Dalmasso C."/>
            <person name="Oger P."/>
            <person name="Selva G."/>
            <person name="Courtine D."/>
            <person name="L'Haridon S."/>
            <person name="Garlaschelli A."/>
            <person name="Roussel E."/>
            <person name="Miyazaki J."/>
            <person name="Reveillaud J."/>
            <person name="Jebbar M."/>
            <person name="Takai K."/>
            <person name="Maignien L."/>
            <person name="Alain K."/>
        </authorList>
    </citation>
    <scope>NUCLEOTIDE SEQUENCE [LARGE SCALE GENOMIC DNA]</scope>
    <source>
        <strain evidence="3">CDGS</strain>
    </source>
</reference>
<dbReference type="EMBL" id="CP015520">
    <property type="protein sequence ID" value="ANF22899.1"/>
    <property type="molecule type" value="Genomic_DNA"/>
</dbReference>
<keyword evidence="1" id="KW-1133">Transmembrane helix</keyword>
<evidence type="ECO:0000256" key="1">
    <source>
        <dbReference type="SAM" id="Phobius"/>
    </source>
</evidence>
<feature type="transmembrane region" description="Helical" evidence="1">
    <location>
        <begin position="63"/>
        <end position="85"/>
    </location>
</feature>
<evidence type="ECO:0000313" key="3">
    <source>
        <dbReference type="Proteomes" id="UP000076969"/>
    </source>
</evidence>
<sequence>MRLLGFLSSIVVVLSFILPWFRIPVNGGVEEITFLAILEETLGSSNGLEGAFWWLNPESVGTIFLFIVFFTGISMILAGILFGLLGGRTGPGIGVVGVFIITLVAWHVYGEGFFEVLGEGYIIALLSFVVGFIWGGGKAL</sequence>
<keyword evidence="1" id="KW-0472">Membrane</keyword>
<evidence type="ECO:0000313" key="2">
    <source>
        <dbReference type="EMBL" id="ANF22899.1"/>
    </source>
</evidence>
<dbReference type="GeneID" id="28495874"/>
<feature type="transmembrane region" description="Helical" evidence="1">
    <location>
        <begin position="92"/>
        <end position="109"/>
    </location>
</feature>
<proteinExistence type="predicted"/>
<keyword evidence="3" id="KW-1185">Reference proteome</keyword>
<organism evidence="2 3">
    <name type="scientific">Thermococcus piezophilus</name>
    <dbReference type="NCBI Taxonomy" id="1712654"/>
    <lineage>
        <taxon>Archaea</taxon>
        <taxon>Methanobacteriati</taxon>
        <taxon>Methanobacteriota</taxon>
        <taxon>Thermococci</taxon>
        <taxon>Thermococcales</taxon>
        <taxon>Thermococcaceae</taxon>
        <taxon>Thermococcus</taxon>
    </lineage>
</organism>
<protein>
    <submittedName>
        <fullName evidence="2">Amino acid permease</fullName>
    </submittedName>
</protein>
<feature type="transmembrane region" description="Helical" evidence="1">
    <location>
        <begin position="121"/>
        <end position="137"/>
    </location>
</feature>
<name>A0A172WHS7_9EURY</name>
<gene>
    <name evidence="2" type="ORF">A7C91_06730</name>
</gene>
<dbReference type="Proteomes" id="UP000076969">
    <property type="component" value="Chromosome"/>
</dbReference>
<keyword evidence="1" id="KW-0812">Transmembrane</keyword>
<dbReference type="AlphaFoldDB" id="A0A172WHS7"/>
<dbReference type="OrthoDB" id="101282at2157"/>